<keyword evidence="4" id="KW-1185">Reference proteome</keyword>
<keyword evidence="1" id="KW-1133">Transmembrane helix</keyword>
<keyword evidence="1" id="KW-0472">Membrane</keyword>
<dbReference type="Pfam" id="PF06652">
    <property type="entry name" value="Methuselah_N"/>
    <property type="match status" value="1"/>
</dbReference>
<dbReference type="InterPro" id="IPR010596">
    <property type="entry name" value="Methuselah_N_dom"/>
</dbReference>
<dbReference type="Proteomes" id="UP001162164">
    <property type="component" value="Unassembled WGS sequence"/>
</dbReference>
<evidence type="ECO:0000256" key="1">
    <source>
        <dbReference type="SAM" id="Phobius"/>
    </source>
</evidence>
<comment type="caution">
    <text evidence="3">The sequence shown here is derived from an EMBL/GenBank/DDBJ whole genome shotgun (WGS) entry which is preliminary data.</text>
</comment>
<name>A0ABQ9JVX1_9CUCU</name>
<protein>
    <recommendedName>
        <fullName evidence="2">Methuselah N-terminal domain-containing protein</fullName>
    </recommendedName>
</protein>
<evidence type="ECO:0000313" key="3">
    <source>
        <dbReference type="EMBL" id="KAJ8982476.1"/>
    </source>
</evidence>
<gene>
    <name evidence="3" type="ORF">NQ317_005112</name>
</gene>
<reference evidence="3" key="1">
    <citation type="journal article" date="2023" name="Insect Mol. Biol.">
        <title>Genome sequencing provides insights into the evolution of gene families encoding plant cell wall-degrading enzymes in longhorned beetles.</title>
        <authorList>
            <person name="Shin N.R."/>
            <person name="Okamura Y."/>
            <person name="Kirsch R."/>
            <person name="Pauchet Y."/>
        </authorList>
    </citation>
    <scope>NUCLEOTIDE SEQUENCE</scope>
    <source>
        <strain evidence="3">MMC_N1</strain>
    </source>
</reference>
<dbReference type="EMBL" id="JAPWTJ010000121">
    <property type="protein sequence ID" value="KAJ8982476.1"/>
    <property type="molecule type" value="Genomic_DNA"/>
</dbReference>
<proteinExistence type="predicted"/>
<keyword evidence="1" id="KW-0812">Transmembrane</keyword>
<feature type="transmembrane region" description="Helical" evidence="1">
    <location>
        <begin position="6"/>
        <end position="31"/>
    </location>
</feature>
<evidence type="ECO:0000259" key="2">
    <source>
        <dbReference type="Pfam" id="PF06652"/>
    </source>
</evidence>
<sequence length="299" mass="34381">MNHTISSVVILIMFVSIYVFCVSTYTFIASLNNVNLWIKKKDQLGESNRLLRTKRENSGYGDILLNDPWNTNITFNICCDKGEYMNSQLECVKANTNETLDVMMLLDSVVVDDNLSYNFINMSRVFYQHGFGDLCTIEEAIVVTWSPNQSNSYHIFQKDGQIVEVSEDRNAVISKFSTSSYCLNQNPEIHSYYSALICPCRDKVCIRKCCKNGHYYNVLDNLCKQGKEDMSYKPVFYENNIVSKANISYQLINGSVNCTRTNRLIKNESHSSPLYIQTNSQLMVVLDEERIEILLDNKK</sequence>
<organism evidence="3 4">
    <name type="scientific">Molorchus minor</name>
    <dbReference type="NCBI Taxonomy" id="1323400"/>
    <lineage>
        <taxon>Eukaryota</taxon>
        <taxon>Metazoa</taxon>
        <taxon>Ecdysozoa</taxon>
        <taxon>Arthropoda</taxon>
        <taxon>Hexapoda</taxon>
        <taxon>Insecta</taxon>
        <taxon>Pterygota</taxon>
        <taxon>Neoptera</taxon>
        <taxon>Endopterygota</taxon>
        <taxon>Coleoptera</taxon>
        <taxon>Polyphaga</taxon>
        <taxon>Cucujiformia</taxon>
        <taxon>Chrysomeloidea</taxon>
        <taxon>Cerambycidae</taxon>
        <taxon>Lamiinae</taxon>
        <taxon>Monochamini</taxon>
        <taxon>Molorchus</taxon>
    </lineage>
</organism>
<evidence type="ECO:0000313" key="4">
    <source>
        <dbReference type="Proteomes" id="UP001162164"/>
    </source>
</evidence>
<feature type="domain" description="Methuselah N-terminal" evidence="2">
    <location>
        <begin position="198"/>
        <end position="290"/>
    </location>
</feature>
<accession>A0ABQ9JVX1</accession>